<dbReference type="EMBL" id="CAFBND010000022">
    <property type="protein sequence ID" value="CAB4936464.1"/>
    <property type="molecule type" value="Genomic_DNA"/>
</dbReference>
<dbReference type="PANTHER" id="PTHR34068">
    <property type="entry name" value="UPF0145 PROTEIN YBJQ"/>
    <property type="match status" value="1"/>
</dbReference>
<evidence type="ECO:0000313" key="2">
    <source>
        <dbReference type="EMBL" id="CAB5036929.1"/>
    </source>
</evidence>
<dbReference type="Pfam" id="PF01906">
    <property type="entry name" value="YbjQ_1"/>
    <property type="match status" value="1"/>
</dbReference>
<gene>
    <name evidence="1" type="ORF">UFOPK3752_00763</name>
    <name evidence="2" type="ORF">UFOPK4150_01721</name>
</gene>
<protein>
    <submittedName>
        <fullName evidence="2">Unannotated protein</fullName>
    </submittedName>
</protein>
<reference evidence="2" key="1">
    <citation type="submission" date="2020-05" db="EMBL/GenBank/DDBJ databases">
        <authorList>
            <person name="Chiriac C."/>
            <person name="Salcher M."/>
            <person name="Ghai R."/>
            <person name="Kavagutti S V."/>
        </authorList>
    </citation>
    <scope>NUCLEOTIDE SEQUENCE</scope>
</reference>
<proteinExistence type="predicted"/>
<evidence type="ECO:0000313" key="1">
    <source>
        <dbReference type="EMBL" id="CAB4936464.1"/>
    </source>
</evidence>
<dbReference type="EMBL" id="CAFBPU010000039">
    <property type="protein sequence ID" value="CAB5036929.1"/>
    <property type="molecule type" value="Genomic_DNA"/>
</dbReference>
<sequence length="124" mass="12676">MAALEQLLVMPGSTTFDIANRTISAHIGPAFGIIAWSAGTAAGLESFGRQFKRGEMTEYTAVLAEAREIALERLVAHGQALGADAIVGLRFDSNTMGESSGLVEILALGSAVTLAGSTPAGGVQ</sequence>
<organism evidence="2">
    <name type="scientific">freshwater metagenome</name>
    <dbReference type="NCBI Taxonomy" id="449393"/>
    <lineage>
        <taxon>unclassified sequences</taxon>
        <taxon>metagenomes</taxon>
        <taxon>ecological metagenomes</taxon>
    </lineage>
</organism>
<dbReference type="Gene3D" id="3.30.110.70">
    <property type="entry name" value="Hypothetical protein apc22750. Chain B"/>
    <property type="match status" value="1"/>
</dbReference>
<accession>A0A6J7S798</accession>
<dbReference type="AlphaFoldDB" id="A0A6J7S798"/>
<name>A0A6J7S798_9ZZZZ</name>
<dbReference type="SUPFAM" id="SSF117782">
    <property type="entry name" value="YbjQ-like"/>
    <property type="match status" value="1"/>
</dbReference>
<dbReference type="InterPro" id="IPR002765">
    <property type="entry name" value="UPF0145_YbjQ-like"/>
</dbReference>
<dbReference type="InterPro" id="IPR035439">
    <property type="entry name" value="UPF0145_dom_sf"/>
</dbReference>